<organism evidence="2 3">
    <name type="scientific">Alitibacter langaaensis DSM 22999</name>
    <dbReference type="NCBI Taxonomy" id="1122935"/>
    <lineage>
        <taxon>Bacteria</taxon>
        <taxon>Pseudomonadati</taxon>
        <taxon>Pseudomonadota</taxon>
        <taxon>Gammaproteobacteria</taxon>
        <taxon>Pasteurellales</taxon>
        <taxon>Pasteurellaceae</taxon>
        <taxon>Alitibacter</taxon>
    </lineage>
</organism>
<dbReference type="Proteomes" id="UP000245909">
    <property type="component" value="Unassembled WGS sequence"/>
</dbReference>
<proteinExistence type="predicted"/>
<dbReference type="GO" id="GO:0005737">
    <property type="term" value="C:cytoplasm"/>
    <property type="evidence" value="ECO:0007669"/>
    <property type="project" value="TreeGrafter"/>
</dbReference>
<dbReference type="InterPro" id="IPR051783">
    <property type="entry name" value="NAD(P)-dependent_oxidoreduct"/>
</dbReference>
<dbReference type="Pfam" id="PF13460">
    <property type="entry name" value="NAD_binding_10"/>
    <property type="match status" value="1"/>
</dbReference>
<dbReference type="OrthoDB" id="9787292at2"/>
<evidence type="ECO:0000259" key="1">
    <source>
        <dbReference type="Pfam" id="PF13460"/>
    </source>
</evidence>
<reference evidence="2 3" key="1">
    <citation type="submission" date="2018-05" db="EMBL/GenBank/DDBJ databases">
        <title>Genomic Encyclopedia of Type Strains, Phase IV (KMG-IV): sequencing the most valuable type-strain genomes for metagenomic binning, comparative biology and taxonomic classification.</title>
        <authorList>
            <person name="Goeker M."/>
        </authorList>
    </citation>
    <scope>NUCLEOTIDE SEQUENCE [LARGE SCALE GENOMIC DNA]</scope>
    <source>
        <strain evidence="2 3">DSM 22999</strain>
    </source>
</reference>
<dbReference type="Gene3D" id="3.40.50.720">
    <property type="entry name" value="NAD(P)-binding Rossmann-like Domain"/>
    <property type="match status" value="1"/>
</dbReference>
<dbReference type="SUPFAM" id="SSF51735">
    <property type="entry name" value="NAD(P)-binding Rossmann-fold domains"/>
    <property type="match status" value="1"/>
</dbReference>
<dbReference type="AlphaFoldDB" id="A0A2U0SK25"/>
<dbReference type="InterPro" id="IPR036291">
    <property type="entry name" value="NAD(P)-bd_dom_sf"/>
</dbReference>
<evidence type="ECO:0000313" key="3">
    <source>
        <dbReference type="Proteomes" id="UP000245909"/>
    </source>
</evidence>
<feature type="domain" description="NAD(P)-binding" evidence="1">
    <location>
        <begin position="9"/>
        <end position="162"/>
    </location>
</feature>
<accession>A0A2U0SK25</accession>
<name>A0A2U0SK25_9PAST</name>
<dbReference type="PANTHER" id="PTHR48079:SF6">
    <property type="entry name" value="NAD(P)-BINDING DOMAIN-CONTAINING PROTEIN-RELATED"/>
    <property type="match status" value="1"/>
</dbReference>
<evidence type="ECO:0000313" key="2">
    <source>
        <dbReference type="EMBL" id="PVX31706.1"/>
    </source>
</evidence>
<comment type="caution">
    <text evidence="2">The sequence shown here is derived from an EMBL/GenBank/DDBJ whole genome shotgun (WGS) entry which is preliminary data.</text>
</comment>
<keyword evidence="3" id="KW-1185">Reference proteome</keyword>
<sequence length="242" mass="26436">MSKTVFLAGASGVLGIPLSKLLVNAGYTVYGTTRSQEKAKKLEALGVKPVIVDAFDPEGLEKAMVEIKPEIVLHQLTDLPDGLKAEEMEAALVRNARMRDEGTRNLVRAAEKAGVKKMVAQSIGFVYAPSDKAHTEESPLLDFNEPAYGETAKAVHSLEQQVLNGRFIGIVLRNGWFYGNDSGIAEPVDFAPTLHVDAAAQAVLLAMDCETDEVFNVADEDLRLDTSKFRQAFPTWKADFRL</sequence>
<dbReference type="RefSeq" id="WP_116632543.1">
    <property type="nucleotide sequence ID" value="NZ_QENU01000023.1"/>
</dbReference>
<dbReference type="InterPro" id="IPR016040">
    <property type="entry name" value="NAD(P)-bd_dom"/>
</dbReference>
<gene>
    <name evidence="2" type="ORF">C8D76_1232</name>
</gene>
<dbReference type="PANTHER" id="PTHR48079">
    <property type="entry name" value="PROTEIN YEEZ"/>
    <property type="match status" value="1"/>
</dbReference>
<dbReference type="EMBL" id="QENU01000023">
    <property type="protein sequence ID" value="PVX31706.1"/>
    <property type="molecule type" value="Genomic_DNA"/>
</dbReference>
<dbReference type="GO" id="GO:0004029">
    <property type="term" value="F:aldehyde dehydrogenase (NAD+) activity"/>
    <property type="evidence" value="ECO:0007669"/>
    <property type="project" value="TreeGrafter"/>
</dbReference>
<protein>
    <submittedName>
        <fullName evidence="2">Nucleoside-diphosphate-sugar epimerase</fullName>
    </submittedName>
</protein>